<dbReference type="FunFam" id="3.60.15.10:FF:000019">
    <property type="entry name" value="Hydroxyacylglutathione hydrolase, mitochondrial"/>
    <property type="match status" value="1"/>
</dbReference>
<evidence type="ECO:0000313" key="11">
    <source>
        <dbReference type="EMBL" id="CAF4048113.1"/>
    </source>
</evidence>
<dbReference type="PANTHER" id="PTHR11935">
    <property type="entry name" value="BETA LACTAMASE DOMAIN"/>
    <property type="match status" value="1"/>
</dbReference>
<evidence type="ECO:0000313" key="12">
    <source>
        <dbReference type="Proteomes" id="UP000663866"/>
    </source>
</evidence>
<evidence type="ECO:0000256" key="8">
    <source>
        <dbReference type="ARBA" id="ARBA00022833"/>
    </source>
</evidence>
<accession>A0A819R8V2</accession>
<evidence type="ECO:0000256" key="9">
    <source>
        <dbReference type="ARBA" id="ARBA00031044"/>
    </source>
</evidence>
<organism evidence="11 12">
    <name type="scientific">Rotaria magnacalcarata</name>
    <dbReference type="NCBI Taxonomy" id="392030"/>
    <lineage>
        <taxon>Eukaryota</taxon>
        <taxon>Metazoa</taxon>
        <taxon>Spiralia</taxon>
        <taxon>Gnathifera</taxon>
        <taxon>Rotifera</taxon>
        <taxon>Eurotatoria</taxon>
        <taxon>Bdelloidea</taxon>
        <taxon>Philodinida</taxon>
        <taxon>Philodinidae</taxon>
        <taxon>Rotaria</taxon>
    </lineage>
</organism>
<dbReference type="GO" id="GO:0046872">
    <property type="term" value="F:metal ion binding"/>
    <property type="evidence" value="ECO:0007669"/>
    <property type="project" value="UniProtKB-KW"/>
</dbReference>
<keyword evidence="7" id="KW-0378">Hydrolase</keyword>
<dbReference type="PANTHER" id="PTHR11935:SF94">
    <property type="entry name" value="TENZING NORGAY, ISOFORM C"/>
    <property type="match status" value="1"/>
</dbReference>
<dbReference type="InterPro" id="IPR036866">
    <property type="entry name" value="RibonucZ/Hydroxyglut_hydro"/>
</dbReference>
<name>A0A819R8V2_9BILA</name>
<keyword evidence="6" id="KW-0479">Metal-binding</keyword>
<dbReference type="Pfam" id="PF16123">
    <property type="entry name" value="HAGH_C"/>
    <property type="match status" value="1"/>
</dbReference>
<dbReference type="InterPro" id="IPR001279">
    <property type="entry name" value="Metallo-B-lactamas"/>
</dbReference>
<comment type="caution">
    <text evidence="11">The sequence shown here is derived from an EMBL/GenBank/DDBJ whole genome shotgun (WGS) entry which is preliminary data.</text>
</comment>
<comment type="similarity">
    <text evidence="4">Belongs to the metallo-beta-lactamase superfamily. Glyoxalase II family.</text>
</comment>
<comment type="cofactor">
    <cofactor evidence="2">
        <name>Zn(2+)</name>
        <dbReference type="ChEBI" id="CHEBI:29105"/>
    </cofactor>
</comment>
<dbReference type="EC" id="3.1.2.6" evidence="5"/>
<dbReference type="Proteomes" id="UP000663866">
    <property type="component" value="Unassembled WGS sequence"/>
</dbReference>
<dbReference type="HAMAP" id="MF_01374">
    <property type="entry name" value="Glyoxalase_2"/>
    <property type="match status" value="1"/>
</dbReference>
<dbReference type="InterPro" id="IPR032282">
    <property type="entry name" value="HAGH_C"/>
</dbReference>
<evidence type="ECO:0000256" key="7">
    <source>
        <dbReference type="ARBA" id="ARBA00022801"/>
    </source>
</evidence>
<evidence type="ECO:0000256" key="2">
    <source>
        <dbReference type="ARBA" id="ARBA00001947"/>
    </source>
</evidence>
<dbReference type="InterPro" id="IPR035680">
    <property type="entry name" value="Clx_II_MBL"/>
</dbReference>
<evidence type="ECO:0000256" key="6">
    <source>
        <dbReference type="ARBA" id="ARBA00022723"/>
    </source>
</evidence>
<keyword evidence="8" id="KW-0862">Zinc</keyword>
<dbReference type="AlphaFoldDB" id="A0A819R8V2"/>
<comment type="pathway">
    <text evidence="3">Secondary metabolite metabolism; methylglyoxal degradation; (R)-lactate from methylglyoxal: step 2/2.</text>
</comment>
<dbReference type="GO" id="GO:0019243">
    <property type="term" value="P:methylglyoxal catabolic process to D-lactate via S-lactoyl-glutathione"/>
    <property type="evidence" value="ECO:0007669"/>
    <property type="project" value="InterPro"/>
</dbReference>
<evidence type="ECO:0000256" key="1">
    <source>
        <dbReference type="ARBA" id="ARBA00001623"/>
    </source>
</evidence>
<protein>
    <recommendedName>
        <fullName evidence="5">hydroxyacylglutathione hydrolase</fullName>
        <ecNumber evidence="5">3.1.2.6</ecNumber>
    </recommendedName>
    <alternativeName>
        <fullName evidence="9">Glyoxalase II</fullName>
    </alternativeName>
</protein>
<evidence type="ECO:0000256" key="4">
    <source>
        <dbReference type="ARBA" id="ARBA00006759"/>
    </source>
</evidence>
<dbReference type="SUPFAM" id="SSF56281">
    <property type="entry name" value="Metallo-hydrolase/oxidoreductase"/>
    <property type="match status" value="1"/>
</dbReference>
<reference evidence="11" key="1">
    <citation type="submission" date="2021-02" db="EMBL/GenBank/DDBJ databases">
        <authorList>
            <person name="Nowell W R."/>
        </authorList>
    </citation>
    <scope>NUCLEOTIDE SEQUENCE</scope>
</reference>
<dbReference type="SMART" id="SM00849">
    <property type="entry name" value="Lactamase_B"/>
    <property type="match status" value="1"/>
</dbReference>
<evidence type="ECO:0000259" key="10">
    <source>
        <dbReference type="SMART" id="SM00849"/>
    </source>
</evidence>
<keyword evidence="12" id="KW-1185">Reference proteome</keyword>
<dbReference type="NCBIfam" id="TIGR03413">
    <property type="entry name" value="GSH_gloB"/>
    <property type="match status" value="1"/>
</dbReference>
<dbReference type="InterPro" id="IPR017782">
    <property type="entry name" value="Hydroxyacylglutathione_Hdrlase"/>
</dbReference>
<proteinExistence type="inferred from homology"/>
<evidence type="ECO:0000256" key="5">
    <source>
        <dbReference type="ARBA" id="ARBA00011917"/>
    </source>
</evidence>
<evidence type="ECO:0000256" key="3">
    <source>
        <dbReference type="ARBA" id="ARBA00004963"/>
    </source>
</evidence>
<dbReference type="EMBL" id="CAJOBG010003148">
    <property type="protein sequence ID" value="CAF4048113.1"/>
    <property type="molecule type" value="Genomic_DNA"/>
</dbReference>
<sequence length="428" mass="48015">MTITSRLNPLSYISIASPHKYIPYDNRCMSTITYECSPVYVNEDLNADLPILDNIYFVSSHDDLDTPTTSSSNTPTINYTKLIHTGVIIFIVNVSCEYETICKRRKETAKPNIFRTSSIQCRLLHRYGGMLHFEKHSNNEVADNLDLNPDRLHGNNSIQILNQIIISTPENINSFYYRTMKIRHFNALEDNYMYLISDDKTKECAVVDPAEPDVLVKTIRNEGLKLTTILTTHHHYDHAGGNTKMLTLMGTDKGQIKVVGGDISLQGLTHSVTDNEKLKIGEIEVTCLSTPCHTAGHVCYVVTDKGEQAVFTGDTLFIGGCGKFFEGTASQMQSSLQKLASLDPKTLVYCGHEYTKKNLQFAATVEPDNQDLQAKQTSLKSVTIPSTIGDELKFNPFMRTNQSSVQAFTGKTDPVECMAELRERKNRF</sequence>
<dbReference type="GO" id="GO:0004416">
    <property type="term" value="F:hydroxyacylglutathione hydrolase activity"/>
    <property type="evidence" value="ECO:0007669"/>
    <property type="project" value="UniProtKB-EC"/>
</dbReference>
<dbReference type="CDD" id="cd07723">
    <property type="entry name" value="hydroxyacylglutathione_hydrolase_MBL-fold"/>
    <property type="match status" value="1"/>
</dbReference>
<dbReference type="Pfam" id="PF00753">
    <property type="entry name" value="Lactamase_B"/>
    <property type="match status" value="1"/>
</dbReference>
<comment type="catalytic activity">
    <reaction evidence="1">
        <text>an S-(2-hydroxyacyl)glutathione + H2O = a 2-hydroxy carboxylate + glutathione + H(+)</text>
        <dbReference type="Rhea" id="RHEA:21864"/>
        <dbReference type="ChEBI" id="CHEBI:15377"/>
        <dbReference type="ChEBI" id="CHEBI:15378"/>
        <dbReference type="ChEBI" id="CHEBI:57925"/>
        <dbReference type="ChEBI" id="CHEBI:58896"/>
        <dbReference type="ChEBI" id="CHEBI:71261"/>
        <dbReference type="EC" id="3.1.2.6"/>
    </reaction>
</comment>
<dbReference type="Gene3D" id="3.60.15.10">
    <property type="entry name" value="Ribonuclease Z/Hydroxyacylglutathione hydrolase-like"/>
    <property type="match status" value="1"/>
</dbReference>
<gene>
    <name evidence="11" type="ORF">OVN521_LOCUS17817</name>
</gene>
<feature type="domain" description="Metallo-beta-lactamase" evidence="10">
    <location>
        <begin position="190"/>
        <end position="352"/>
    </location>
</feature>